<evidence type="ECO:0000256" key="7">
    <source>
        <dbReference type="PIRNR" id="PIRNR002450"/>
    </source>
</evidence>
<feature type="transmembrane region" description="Helical" evidence="7">
    <location>
        <begin position="94"/>
        <end position="114"/>
    </location>
</feature>
<evidence type="ECO:0000256" key="1">
    <source>
        <dbReference type="ARBA" id="ARBA00004141"/>
    </source>
</evidence>
<keyword evidence="10" id="KW-1185">Reference proteome</keyword>
<evidence type="ECO:0000256" key="2">
    <source>
        <dbReference type="ARBA" id="ARBA00022448"/>
    </source>
</evidence>
<dbReference type="PIRSF" id="PIRSF002450">
    <property type="entry name" value="K+_transpter_TRK"/>
    <property type="match status" value="1"/>
</dbReference>
<reference evidence="9" key="1">
    <citation type="submission" date="2022-07" db="EMBL/GenBank/DDBJ databases">
        <title>Draft genome sequence of Zalerion maritima ATCC 34329, a (micro)plastics degrading marine fungus.</title>
        <authorList>
            <person name="Paco A."/>
            <person name="Goncalves M.F.M."/>
            <person name="Rocha-Santos T.A.P."/>
            <person name="Alves A."/>
        </authorList>
    </citation>
    <scope>NUCLEOTIDE SEQUENCE</scope>
    <source>
        <strain evidence="9">ATCC 34329</strain>
    </source>
</reference>
<dbReference type="GO" id="GO:0140107">
    <property type="term" value="F:high-affinity potassium ion transmembrane transporter activity"/>
    <property type="evidence" value="ECO:0007669"/>
    <property type="project" value="TreeGrafter"/>
</dbReference>
<dbReference type="AlphaFoldDB" id="A0AAD5RNF8"/>
<feature type="transmembrane region" description="Helical" evidence="7">
    <location>
        <begin position="64"/>
        <end position="82"/>
    </location>
</feature>
<keyword evidence="7" id="KW-0633">Potassium transport</keyword>
<sequence length="814" mass="89049">MGRRWTALLASRPRLQSLVSTIQPYLPPLNYITLHYAYFTIVCLVASIIFYVSSSDGPGTTIGYVDALFLVVSAMTEAGLNTVNLSEMNTWQQVLLLILIILGSAIWVSIWTVLARKHVFEQRFEEIVEGVRMQRLRRRRTEPIGGKEGGRVMNFGRGSRGRGPCSLGGIEEEVAAPDSSDGDGSGGSTLKGIDDRETGIESSATGSRIGKKKLLHRASTLPDLERGHASDGEDEDGGVGPGPNAGKGSRPPGGPHIAFAGREERHPLSSAAASSAYEHHSPTTTTSTTRRRAVEPLPQNTNLPDPPSWSPLSFLSRSNNVSRNAGFYNLSDDEKEAIGGCEYRALKLLSWTVTLYFILFQALGGIAVGAYISSFAAFEARGNGANPWWSGIYYGISAFNNSGMSLLDANMVPFQQSPFVLLVVGFLILAGNTAFPILLRLTLWTMLKFANFGSRWCVARGVEWREWTKEMEELRATLEFILKYPRRVYTNLFPGRATWWLLFMLIWLNGVDWVAFIVMNIGNKALEAIPAGYRALDGLFQALAVRSGGFFVVPIPDLYIGLQLLYAIMMYVSVYPVVITMRHSNVYEERSLGIYTDEEEDSSSPSAPEAPPAPPMAATAVNAVGAALKRTMTSFNGVGAIRPPPKFSSPFSPEASNASEQARPPPVSRTTGLVNLSAPPDSRVSFIRQQVRGQLAHDLWWLVAAVFIIVTIETGNFLNDPLSFSVFNVMFEVISAYGCVGISVGSPGKAYSFCGAWSKASKIILCLVMLRGRHRGLPVALDRAVRLPGERLLKEEEEDWRIRTGAGRRASTGE</sequence>
<feature type="transmembrane region" description="Helical" evidence="7">
    <location>
        <begin position="419"/>
        <end position="439"/>
    </location>
</feature>
<comment type="similarity">
    <text evidence="7">Belongs to the TrkH potassium transport family.</text>
</comment>
<name>A0AAD5RNF8_9PEZI</name>
<dbReference type="GO" id="GO:0030007">
    <property type="term" value="P:intracellular potassium ion homeostasis"/>
    <property type="evidence" value="ECO:0007669"/>
    <property type="project" value="UniProtKB-UniRule"/>
</dbReference>
<evidence type="ECO:0000256" key="3">
    <source>
        <dbReference type="ARBA" id="ARBA00022692"/>
    </source>
</evidence>
<feature type="transmembrane region" description="Helical" evidence="7">
    <location>
        <begin position="724"/>
        <end position="744"/>
    </location>
</feature>
<keyword evidence="5 7" id="KW-0406">Ion transport</keyword>
<dbReference type="PANTHER" id="PTHR31064">
    <property type="entry name" value="POTASSIUM TRANSPORT PROTEIN DDB_G0292412-RELATED"/>
    <property type="match status" value="1"/>
</dbReference>
<feature type="region of interest" description="Disordered" evidence="8">
    <location>
        <begin position="139"/>
        <end position="309"/>
    </location>
</feature>
<keyword evidence="3 7" id="KW-0812">Transmembrane</keyword>
<evidence type="ECO:0000256" key="6">
    <source>
        <dbReference type="ARBA" id="ARBA00023136"/>
    </source>
</evidence>
<comment type="caution">
    <text evidence="9">The sequence shown here is derived from an EMBL/GenBank/DDBJ whole genome shotgun (WGS) entry which is preliminary data.</text>
</comment>
<feature type="transmembrane region" description="Helical" evidence="7">
    <location>
        <begin position="699"/>
        <end position="718"/>
    </location>
</feature>
<feature type="region of interest" description="Disordered" evidence="8">
    <location>
        <begin position="597"/>
        <end position="616"/>
    </location>
</feature>
<evidence type="ECO:0000313" key="9">
    <source>
        <dbReference type="EMBL" id="KAJ2898345.1"/>
    </source>
</evidence>
<dbReference type="InterPro" id="IPR051143">
    <property type="entry name" value="TrkH_K-transport"/>
</dbReference>
<protein>
    <recommendedName>
        <fullName evidence="7">Potassium transport protein</fullName>
    </recommendedName>
</protein>
<gene>
    <name evidence="9" type="ORF">MKZ38_003973</name>
</gene>
<dbReference type="Proteomes" id="UP001201980">
    <property type="component" value="Unassembled WGS sequence"/>
</dbReference>
<dbReference type="InterPro" id="IPR015958">
    <property type="entry name" value="Trk1_fungi"/>
</dbReference>
<proteinExistence type="inferred from homology"/>
<dbReference type="GO" id="GO:1990573">
    <property type="term" value="P:potassium ion import across plasma membrane"/>
    <property type="evidence" value="ECO:0007669"/>
    <property type="project" value="TreeGrafter"/>
</dbReference>
<dbReference type="InterPro" id="IPR003445">
    <property type="entry name" value="Cat_transpt"/>
</dbReference>
<keyword evidence="6 7" id="KW-0472">Membrane</keyword>
<dbReference type="Pfam" id="PF02386">
    <property type="entry name" value="TrkH"/>
    <property type="match status" value="1"/>
</dbReference>
<feature type="transmembrane region" description="Helical" evidence="7">
    <location>
        <begin position="558"/>
        <end position="578"/>
    </location>
</feature>
<dbReference type="EMBL" id="JAKWBI020000234">
    <property type="protein sequence ID" value="KAJ2898345.1"/>
    <property type="molecule type" value="Genomic_DNA"/>
</dbReference>
<comment type="subcellular location">
    <subcellularLocation>
        <location evidence="1">Membrane</location>
        <topology evidence="1">Multi-pass membrane protein</topology>
    </subcellularLocation>
</comment>
<evidence type="ECO:0000313" key="10">
    <source>
        <dbReference type="Proteomes" id="UP001201980"/>
    </source>
</evidence>
<feature type="transmembrane region" description="Helical" evidence="7">
    <location>
        <begin position="34"/>
        <end position="52"/>
    </location>
</feature>
<feature type="region of interest" description="Disordered" evidence="8">
    <location>
        <begin position="649"/>
        <end position="672"/>
    </location>
</feature>
<feature type="transmembrane region" description="Helical" evidence="7">
    <location>
        <begin position="497"/>
        <end position="519"/>
    </location>
</feature>
<organism evidence="9 10">
    <name type="scientific">Zalerion maritima</name>
    <dbReference type="NCBI Taxonomy" id="339359"/>
    <lineage>
        <taxon>Eukaryota</taxon>
        <taxon>Fungi</taxon>
        <taxon>Dikarya</taxon>
        <taxon>Ascomycota</taxon>
        <taxon>Pezizomycotina</taxon>
        <taxon>Sordariomycetes</taxon>
        <taxon>Lulworthiomycetidae</taxon>
        <taxon>Lulworthiales</taxon>
        <taxon>Lulworthiaceae</taxon>
        <taxon>Zalerion</taxon>
    </lineage>
</organism>
<dbReference type="GO" id="GO:0005886">
    <property type="term" value="C:plasma membrane"/>
    <property type="evidence" value="ECO:0007669"/>
    <property type="project" value="InterPro"/>
</dbReference>
<dbReference type="SUPFAM" id="SSF81324">
    <property type="entry name" value="Voltage-gated potassium channels"/>
    <property type="match status" value="1"/>
</dbReference>
<evidence type="ECO:0000256" key="8">
    <source>
        <dbReference type="SAM" id="MobiDB-lite"/>
    </source>
</evidence>
<keyword evidence="2 7" id="KW-0813">Transport</keyword>
<evidence type="ECO:0000256" key="5">
    <source>
        <dbReference type="ARBA" id="ARBA00023065"/>
    </source>
</evidence>
<feature type="transmembrane region" description="Helical" evidence="7">
    <location>
        <begin position="353"/>
        <end position="376"/>
    </location>
</feature>
<accession>A0AAD5RNF8</accession>
<keyword evidence="4 7" id="KW-1133">Transmembrane helix</keyword>
<keyword evidence="7" id="KW-0630">Potassium</keyword>
<dbReference type="PANTHER" id="PTHR31064:SF37">
    <property type="entry name" value="TRANSPORTER, PUTATIVE (EUROFUNG)-RELATED"/>
    <property type="match status" value="1"/>
</dbReference>
<evidence type="ECO:0000256" key="4">
    <source>
        <dbReference type="ARBA" id="ARBA00022989"/>
    </source>
</evidence>